<feature type="compositionally biased region" description="Basic and acidic residues" evidence="1">
    <location>
        <begin position="54"/>
        <end position="66"/>
    </location>
</feature>
<protein>
    <recommendedName>
        <fullName evidence="3">EGF-like domain-containing protein</fullName>
    </recommendedName>
</protein>
<feature type="region of interest" description="Disordered" evidence="1">
    <location>
        <begin position="244"/>
        <end position="449"/>
    </location>
</feature>
<feature type="region of interest" description="Disordered" evidence="1">
    <location>
        <begin position="46"/>
        <end position="66"/>
    </location>
</feature>
<name>A0AA36FY21_9BILA</name>
<evidence type="ECO:0000256" key="1">
    <source>
        <dbReference type="SAM" id="MobiDB-lite"/>
    </source>
</evidence>
<accession>A0AA36FY21</accession>
<feature type="transmembrane region" description="Helical" evidence="2">
    <location>
        <begin position="926"/>
        <end position="949"/>
    </location>
</feature>
<feature type="compositionally biased region" description="Basic and acidic residues" evidence="1">
    <location>
        <begin position="259"/>
        <end position="268"/>
    </location>
</feature>
<reference evidence="4" key="1">
    <citation type="submission" date="2023-06" db="EMBL/GenBank/DDBJ databases">
        <authorList>
            <person name="Delattre M."/>
        </authorList>
    </citation>
    <scope>NUCLEOTIDE SEQUENCE</scope>
    <source>
        <strain evidence="4">AF72</strain>
    </source>
</reference>
<keyword evidence="2" id="KW-0472">Membrane</keyword>
<feature type="compositionally biased region" description="Polar residues" evidence="1">
    <location>
        <begin position="597"/>
        <end position="606"/>
    </location>
</feature>
<dbReference type="InterPro" id="IPR000742">
    <property type="entry name" value="EGF"/>
</dbReference>
<feature type="compositionally biased region" description="Low complexity" evidence="1">
    <location>
        <begin position="551"/>
        <end position="560"/>
    </location>
</feature>
<feature type="domain" description="EGF-like" evidence="3">
    <location>
        <begin position="907"/>
        <end position="918"/>
    </location>
</feature>
<dbReference type="Proteomes" id="UP001177023">
    <property type="component" value="Unassembled WGS sequence"/>
</dbReference>
<feature type="compositionally biased region" description="Basic and acidic residues" evidence="1">
    <location>
        <begin position="276"/>
        <end position="289"/>
    </location>
</feature>
<feature type="compositionally biased region" description="Basic and acidic residues" evidence="1">
    <location>
        <begin position="648"/>
        <end position="658"/>
    </location>
</feature>
<feature type="compositionally biased region" description="Basic and acidic residues" evidence="1">
    <location>
        <begin position="314"/>
        <end position="325"/>
    </location>
</feature>
<sequence length="990" mass="109464">MNQGEEEKAADVSSAVSETLSQQLFLSDSSEIDEDVLLEEVFGATSGSASLGPSRRDQGTSPIKDLEKTTINCSDAGCANQRSVMLEQLRQLLRVARYETNKWKEENETLRNRLNTQPLSKCPNCALAFRPSTEDRIVPSYMKCHKSSMTVELTFDSLTQLHEWVYLHGLDEDRHGIPTLLRPEQSMTMLSLRDVKSLVPELAVELTKEMFRRQKKPIPPKLMSLMDLHLESGPVVYINEAAKEQRPACTKSTGTGRPAKRERPEETTARPSTSDIRPDGTKQHNDPGPRRTSPRKKPPPPPEKSTSRPAEPGSRQKIDKSEPTKSHLPCAQRLKPDITATVQGQQRRGKTATSENPTSSAPLRTSPRKKPPTKEIAAVSSSRLVASKASPIPGPRSPSPSYPTRQQQPSSGAPSRSDRQPTATRPPLRSSPRKRAAIPEPLPRAAFEASMRGKMETLFTPLPVIAGTSADPPEKPVNQRCQDITRMLAEMTRHEGNMLSPIAPVRTASSRSSSSTGRQPEDQASTEETKQEARDSNGPSRADEKRKECMSSATAAVAPSTSTTTFTMRYFDEEIQLDYAVDSEVDEDHEAEEPLSPASSPDTLRQQLEPAAAQASLEDGEVPEDDTENVPARILKPEPSPATSNVPGEHESPNDRWRVGGPRGVHRHAAPSIIARRVIDVVMTAAENVSIRVGDVSTKPLHPLFGIRRPGRQFGTHISKNISAMALNVGGLLALLAALPLATGLAVARNVVLTHEDQRALLISDEKFYVPVGHSAVVPCPIREKFPTVLSNVEAKLYWYLAFPGDMSAKWIDGGSTYTRFVQNTTTGSLAMRNLQPVHDGLRAECWVHVSKDDKKDDRYLVARYTIVVQNCGERDDLFRNYLNPCAYGKCEVVKPWEGINATQLMCRCLPYYTGRFCNVVVGRPWTGLLISYAYNVVWVLLFLGFLLYHNIPKKRVALETLMRKPGVDVDKVLQADPERKNPHTPPQTP</sequence>
<feature type="compositionally biased region" description="Basic and acidic residues" evidence="1">
    <location>
        <begin position="527"/>
        <end position="549"/>
    </location>
</feature>
<dbReference type="AlphaFoldDB" id="A0AA36FY21"/>
<proteinExistence type="predicted"/>
<feature type="compositionally biased region" description="Low complexity" evidence="1">
    <location>
        <begin position="402"/>
        <end position="411"/>
    </location>
</feature>
<organism evidence="4 5">
    <name type="scientific">Mesorhabditis spiculigera</name>
    <dbReference type="NCBI Taxonomy" id="96644"/>
    <lineage>
        <taxon>Eukaryota</taxon>
        <taxon>Metazoa</taxon>
        <taxon>Ecdysozoa</taxon>
        <taxon>Nematoda</taxon>
        <taxon>Chromadorea</taxon>
        <taxon>Rhabditida</taxon>
        <taxon>Rhabditina</taxon>
        <taxon>Rhabditomorpha</taxon>
        <taxon>Rhabditoidea</taxon>
        <taxon>Rhabditidae</taxon>
        <taxon>Mesorhabditinae</taxon>
        <taxon>Mesorhabditis</taxon>
    </lineage>
</organism>
<evidence type="ECO:0000259" key="3">
    <source>
        <dbReference type="PROSITE" id="PS00022"/>
    </source>
</evidence>
<gene>
    <name evidence="4" type="ORF">MSPICULIGERA_LOCUS10756</name>
</gene>
<keyword evidence="2" id="KW-1133">Transmembrane helix</keyword>
<comment type="caution">
    <text evidence="4">The sequence shown here is derived from an EMBL/GenBank/DDBJ whole genome shotgun (WGS) entry which is preliminary data.</text>
</comment>
<feature type="region of interest" description="Disordered" evidence="1">
    <location>
        <begin position="491"/>
        <end position="560"/>
    </location>
</feature>
<feature type="compositionally biased region" description="Pro residues" evidence="1">
    <location>
        <begin position="392"/>
        <end position="401"/>
    </location>
</feature>
<keyword evidence="2" id="KW-0812">Transmembrane</keyword>
<feature type="compositionally biased region" description="Acidic residues" evidence="1">
    <location>
        <begin position="618"/>
        <end position="628"/>
    </location>
</feature>
<evidence type="ECO:0000313" key="4">
    <source>
        <dbReference type="EMBL" id="CAJ0572368.1"/>
    </source>
</evidence>
<keyword evidence="5" id="KW-1185">Reference proteome</keyword>
<feature type="non-terminal residue" evidence="4">
    <location>
        <position position="990"/>
    </location>
</feature>
<evidence type="ECO:0000313" key="5">
    <source>
        <dbReference type="Proteomes" id="UP001177023"/>
    </source>
</evidence>
<feature type="compositionally biased region" description="Polar residues" evidence="1">
    <location>
        <begin position="340"/>
        <end position="363"/>
    </location>
</feature>
<feature type="region of interest" description="Disordered" evidence="1">
    <location>
        <begin position="585"/>
        <end position="663"/>
    </location>
</feature>
<evidence type="ECO:0000256" key="2">
    <source>
        <dbReference type="SAM" id="Phobius"/>
    </source>
</evidence>
<dbReference type="PROSITE" id="PS00022">
    <property type="entry name" value="EGF_1"/>
    <property type="match status" value="1"/>
</dbReference>
<dbReference type="EMBL" id="CATQJA010002597">
    <property type="protein sequence ID" value="CAJ0572368.1"/>
    <property type="molecule type" value="Genomic_DNA"/>
</dbReference>